<dbReference type="Proteomes" id="UP001154282">
    <property type="component" value="Unassembled WGS sequence"/>
</dbReference>
<accession>A0AAV0MAV6</accession>
<comment type="caution">
    <text evidence="1">The sequence shown here is derived from an EMBL/GenBank/DDBJ whole genome shotgun (WGS) entry which is preliminary data.</text>
</comment>
<sequence>MAKQATNCFCGSMLFGRGSM</sequence>
<keyword evidence="2" id="KW-1185">Reference proteome</keyword>
<dbReference type="EMBL" id="CAMGYJ010000007">
    <property type="protein sequence ID" value="CAI0442950.1"/>
    <property type="molecule type" value="Genomic_DNA"/>
</dbReference>
<gene>
    <name evidence="1" type="ORF">LITE_LOCUS27454</name>
</gene>
<protein>
    <submittedName>
        <fullName evidence="1">Uncharacterized protein</fullName>
    </submittedName>
</protein>
<evidence type="ECO:0000313" key="1">
    <source>
        <dbReference type="EMBL" id="CAI0442950.1"/>
    </source>
</evidence>
<dbReference type="AlphaFoldDB" id="A0AAV0MAV6"/>
<proteinExistence type="predicted"/>
<evidence type="ECO:0000313" key="2">
    <source>
        <dbReference type="Proteomes" id="UP001154282"/>
    </source>
</evidence>
<name>A0AAV0MAV6_9ROSI</name>
<reference evidence="1" key="1">
    <citation type="submission" date="2022-08" db="EMBL/GenBank/DDBJ databases">
        <authorList>
            <person name="Gutierrez-Valencia J."/>
        </authorList>
    </citation>
    <scope>NUCLEOTIDE SEQUENCE</scope>
</reference>
<organism evidence="1 2">
    <name type="scientific">Linum tenue</name>
    <dbReference type="NCBI Taxonomy" id="586396"/>
    <lineage>
        <taxon>Eukaryota</taxon>
        <taxon>Viridiplantae</taxon>
        <taxon>Streptophyta</taxon>
        <taxon>Embryophyta</taxon>
        <taxon>Tracheophyta</taxon>
        <taxon>Spermatophyta</taxon>
        <taxon>Magnoliopsida</taxon>
        <taxon>eudicotyledons</taxon>
        <taxon>Gunneridae</taxon>
        <taxon>Pentapetalae</taxon>
        <taxon>rosids</taxon>
        <taxon>fabids</taxon>
        <taxon>Malpighiales</taxon>
        <taxon>Linaceae</taxon>
        <taxon>Linum</taxon>
    </lineage>
</organism>